<evidence type="ECO:0000256" key="2">
    <source>
        <dbReference type="SAM" id="Phobius"/>
    </source>
</evidence>
<gene>
    <name evidence="4" type="ORF">ACFFOL_15065</name>
</gene>
<keyword evidence="2" id="KW-1133">Transmembrane helix</keyword>
<dbReference type="NCBIfam" id="NF045517">
    <property type="entry name" value="halo_surf_dom"/>
    <property type="match status" value="2"/>
</dbReference>
<dbReference type="Pfam" id="PF25162">
    <property type="entry name" value="DUF7827"/>
    <property type="match status" value="1"/>
</dbReference>
<feature type="region of interest" description="Disordered" evidence="1">
    <location>
        <begin position="30"/>
        <end position="56"/>
    </location>
</feature>
<reference evidence="4" key="1">
    <citation type="submission" date="2024-09" db="EMBL/GenBank/DDBJ databases">
        <authorList>
            <person name="Sun Q."/>
        </authorList>
    </citation>
    <scope>NUCLEOTIDE SEQUENCE [LARGE SCALE GENOMIC DNA]</scope>
    <source>
        <strain evidence="4">JCM 31273</strain>
    </source>
</reference>
<dbReference type="EMBL" id="JBHMAJ010000009">
    <property type="protein sequence ID" value="MFB9825489.1"/>
    <property type="molecule type" value="Genomic_DNA"/>
</dbReference>
<feature type="region of interest" description="Disordered" evidence="1">
    <location>
        <begin position="250"/>
        <end position="270"/>
    </location>
</feature>
<keyword evidence="2" id="KW-0472">Membrane</keyword>
<accession>A0ABD5MRP8</accession>
<evidence type="ECO:0000313" key="4">
    <source>
        <dbReference type="EMBL" id="MFB9825489.1"/>
    </source>
</evidence>
<feature type="transmembrane region" description="Helical" evidence="2">
    <location>
        <begin position="578"/>
        <end position="602"/>
    </location>
</feature>
<evidence type="ECO:0000259" key="3">
    <source>
        <dbReference type="Pfam" id="PF25162"/>
    </source>
</evidence>
<feature type="region of interest" description="Disordered" evidence="1">
    <location>
        <begin position="403"/>
        <end position="440"/>
    </location>
</feature>
<protein>
    <submittedName>
        <fullName evidence="4">BGTF surface domain-containing protein</fullName>
    </submittedName>
</protein>
<evidence type="ECO:0000256" key="1">
    <source>
        <dbReference type="SAM" id="MobiDB-lite"/>
    </source>
</evidence>
<organism evidence="4 5">
    <name type="scientific">Halobaculum roseum</name>
    <dbReference type="NCBI Taxonomy" id="2175149"/>
    <lineage>
        <taxon>Archaea</taxon>
        <taxon>Methanobacteriati</taxon>
        <taxon>Methanobacteriota</taxon>
        <taxon>Stenosarchaea group</taxon>
        <taxon>Halobacteria</taxon>
        <taxon>Halobacteriales</taxon>
        <taxon>Haloferacaceae</taxon>
        <taxon>Halobaculum</taxon>
    </lineage>
</organism>
<dbReference type="RefSeq" id="WP_222921299.1">
    <property type="nucleotide sequence ID" value="NZ_CP082286.1"/>
</dbReference>
<dbReference type="AlphaFoldDB" id="A0ABD5MRP8"/>
<keyword evidence="5" id="KW-1185">Reference proteome</keyword>
<feature type="domain" description="DUF7827" evidence="3">
    <location>
        <begin position="282"/>
        <end position="374"/>
    </location>
</feature>
<proteinExistence type="predicted"/>
<keyword evidence="2" id="KW-0812">Transmembrane</keyword>
<sequence>MTRFVGTKVLAAALVLVLVVSAVPSTVGAVATTGAPTHSTEQTDEATGTIDTDGDELRLQAGPGQAVSGRTSLPAGTEVSVRIHSTGDTQPAFIRSADAVVAPDGSFRAVFDLSSVEAGASVEASVVHNGTVLARAPGRILQCESACAAVTPETPNATVNSPSPDGTIEAGPGRTVNGTANLPPGTTLTVRMEGTGSTSFLHQGSAVVDHTGAFRAGFDLTRIPAPAPGRITVRHNGTVIASRSVEVTTCEDDCEPPEPPEAGSDSSTMHQRNQTLYDDLATVTVDQGSVARIELTLEPRTSTLTIGGPNLSYALNLSVIDGNDDDRVVVLFETAAIGQGDAAVSVADERDEVSVIDERVDGNRSVLDEGVYPLVQSVGGLSTERDDNATTFLVERGRLAVTDTPIDGDGNESVVESPGIETENTSDRDAEPEPIRGTIGEPTRMTVRTDEAKAMIVRIGPYNGAYTLTAVVRDGDGDERVGLAFDTSVAAGVSDGDPLVATSSEDSVVVTYENGTLAADTYRIVLSRTDGLPEDRDWESATDETGRIVESTRFVVAEGVQSPTQRDDRASPRGGIPIVPFGALAVAGLFATVGIGLVTGAIKR</sequence>
<dbReference type="GeneID" id="67211407"/>
<feature type="compositionally biased region" description="Basic and acidic residues" evidence="1">
    <location>
        <begin position="425"/>
        <end position="434"/>
    </location>
</feature>
<name>A0ABD5MRP8_9EURY</name>
<comment type="caution">
    <text evidence="4">The sequence shown here is derived from an EMBL/GenBank/DDBJ whole genome shotgun (WGS) entry which is preliminary data.</text>
</comment>
<dbReference type="InterPro" id="IPR057149">
    <property type="entry name" value="DUF7827"/>
</dbReference>
<dbReference type="Proteomes" id="UP001589595">
    <property type="component" value="Unassembled WGS sequence"/>
</dbReference>
<evidence type="ECO:0000313" key="5">
    <source>
        <dbReference type="Proteomes" id="UP001589595"/>
    </source>
</evidence>